<sequence length="460" mass="53192">MAGMLKLRDANVLLIKEFANKNISISSLLLSLGIRQHKIVHLNSPTEALNRSFHQQFDILICDQSFRNGQVKSQDLIFELKEANAVDERSTIVMDCKRGFVRDRSYYLADVHITPDDNQQDISDLIRKVFKKKNKVWPLLQTENLDSHNDIEKRYQFFERHYIDYQHDLRLNRANHHLLNRELKQASELYGVLIKEGGKRDSSVEISLFLNTLVLNGQTEEALELYEKFDSTRFQLGQPFEEIGSLLLLKSGHVKQAYQLAARSGLQWGLSRVQHQILALFAIGLGKYEDALVHFSSDLNAAKQINQNVVHSTLNYLFALLMVWMRSEEGRILYEKKFARVLNEVSRLKMNESETQHFTLIQLHADFLKGERQNAEASLDAFVRKLDKANDIGKIHALFLSTGLSDRENLAQILDHIKHNDSVFMFEPLPSLCAALVKHIDFQEFAKEMKRFHRTELSES</sequence>
<evidence type="ECO:0008006" key="3">
    <source>
        <dbReference type="Google" id="ProtNLM"/>
    </source>
</evidence>
<dbReference type="InterPro" id="IPR011990">
    <property type="entry name" value="TPR-like_helical_dom_sf"/>
</dbReference>
<dbReference type="RefSeq" id="WP_071234428.1">
    <property type="nucleotide sequence ID" value="NZ_KV861315.1"/>
</dbReference>
<evidence type="ECO:0000313" key="1">
    <source>
        <dbReference type="EMBL" id="OHY96530.1"/>
    </source>
</evidence>
<dbReference type="EMBL" id="MKFT01000001">
    <property type="protein sequence ID" value="OHY96530.1"/>
    <property type="molecule type" value="Genomic_DNA"/>
</dbReference>
<comment type="caution">
    <text evidence="1">The sequence shown here is derived from an EMBL/GenBank/DDBJ whole genome shotgun (WGS) entry which is preliminary data.</text>
</comment>
<dbReference type="SUPFAM" id="SSF48452">
    <property type="entry name" value="TPR-like"/>
    <property type="match status" value="1"/>
</dbReference>
<keyword evidence="2" id="KW-1185">Reference proteome</keyword>
<accession>A0ABX3DEI0</accession>
<organism evidence="1 2">
    <name type="scientific">Vibrio rotiferianus</name>
    <dbReference type="NCBI Taxonomy" id="190895"/>
    <lineage>
        <taxon>Bacteria</taxon>
        <taxon>Pseudomonadati</taxon>
        <taxon>Pseudomonadota</taxon>
        <taxon>Gammaproteobacteria</taxon>
        <taxon>Vibrionales</taxon>
        <taxon>Vibrionaceae</taxon>
        <taxon>Vibrio</taxon>
    </lineage>
</organism>
<name>A0ABX3DEI0_9VIBR</name>
<gene>
    <name evidence="1" type="ORF">BI375_03150</name>
</gene>
<reference evidence="1 2" key="1">
    <citation type="submission" date="2016-09" db="EMBL/GenBank/DDBJ databases">
        <title>Isolation, identification and antibiotic sensitivity analysis of bacterial pathogen from juvenile Hippocampus erectus with tail-rotted disease.</title>
        <authorList>
            <person name="Yang Q."/>
        </authorList>
    </citation>
    <scope>NUCLEOTIDE SEQUENCE [LARGE SCALE GENOMIC DNA]</scope>
    <source>
        <strain evidence="1 2">HM-10</strain>
    </source>
</reference>
<protein>
    <recommendedName>
        <fullName evidence="3">Response regulatory domain-containing protein</fullName>
    </recommendedName>
</protein>
<proteinExistence type="predicted"/>
<evidence type="ECO:0000313" key="2">
    <source>
        <dbReference type="Proteomes" id="UP000180133"/>
    </source>
</evidence>
<dbReference type="Proteomes" id="UP000180133">
    <property type="component" value="Unassembled WGS sequence"/>
</dbReference>